<name>A0AAD3Y0M5_NEPGR</name>
<organism evidence="4 5">
    <name type="scientific">Nepenthes gracilis</name>
    <name type="common">Slender pitcher plant</name>
    <dbReference type="NCBI Taxonomy" id="150966"/>
    <lineage>
        <taxon>Eukaryota</taxon>
        <taxon>Viridiplantae</taxon>
        <taxon>Streptophyta</taxon>
        <taxon>Embryophyta</taxon>
        <taxon>Tracheophyta</taxon>
        <taxon>Spermatophyta</taxon>
        <taxon>Magnoliopsida</taxon>
        <taxon>eudicotyledons</taxon>
        <taxon>Gunneridae</taxon>
        <taxon>Pentapetalae</taxon>
        <taxon>Caryophyllales</taxon>
        <taxon>Nepenthaceae</taxon>
        <taxon>Nepenthes</taxon>
    </lineage>
</organism>
<dbReference type="InterPro" id="IPR043454">
    <property type="entry name" value="NPH3/RPT2-like"/>
</dbReference>
<sequence>MIRTPLRVITEKDEQEVEIEYTDRHLASLMLIYGQLVASSSCKNELEKRISATLEHVTVNDLLILSFTYDGEGLFDLESMRRIIAGSVEKERNVNVFNGGNFKEVYSIAMQQVAKTVDAYLGANCLADMAKYGAVRIQDAPLSVCKLCKRLGRLPKLLFQISSKDVIAVCGLGASILEFY</sequence>
<dbReference type="PROSITE" id="PS51649">
    <property type="entry name" value="NPH3"/>
    <property type="match status" value="1"/>
</dbReference>
<dbReference type="PANTHER" id="PTHR32370">
    <property type="entry name" value="OS12G0117600 PROTEIN"/>
    <property type="match status" value="1"/>
</dbReference>
<evidence type="ECO:0000259" key="3">
    <source>
        <dbReference type="PROSITE" id="PS51649"/>
    </source>
</evidence>
<comment type="caution">
    <text evidence="4">The sequence shown here is derived from an EMBL/GenBank/DDBJ whole genome shotgun (WGS) entry which is preliminary data.</text>
</comment>
<accession>A0AAD3Y0M5</accession>
<keyword evidence="1" id="KW-0833">Ubl conjugation pathway</keyword>
<dbReference type="InterPro" id="IPR027356">
    <property type="entry name" value="NPH3_dom"/>
</dbReference>
<dbReference type="Proteomes" id="UP001279734">
    <property type="component" value="Unassembled WGS sequence"/>
</dbReference>
<proteinExistence type="inferred from homology"/>
<keyword evidence="5" id="KW-1185">Reference proteome</keyword>
<reference evidence="4" key="1">
    <citation type="submission" date="2023-05" db="EMBL/GenBank/DDBJ databases">
        <title>Nepenthes gracilis genome sequencing.</title>
        <authorList>
            <person name="Fukushima K."/>
        </authorList>
    </citation>
    <scope>NUCLEOTIDE SEQUENCE</scope>
    <source>
        <strain evidence="4">SING2019-196</strain>
    </source>
</reference>
<evidence type="ECO:0000256" key="1">
    <source>
        <dbReference type="ARBA" id="ARBA00022786"/>
    </source>
</evidence>
<comment type="similarity">
    <text evidence="2">Belongs to the NPH3 family.</text>
</comment>
<protein>
    <recommendedName>
        <fullName evidence="3">NPH3 domain-containing protein</fullName>
    </recommendedName>
</protein>
<evidence type="ECO:0000256" key="2">
    <source>
        <dbReference type="PROSITE-ProRule" id="PRU00982"/>
    </source>
</evidence>
<dbReference type="AlphaFoldDB" id="A0AAD3Y0M5"/>
<feature type="domain" description="NPH3" evidence="3">
    <location>
        <begin position="1"/>
        <end position="180"/>
    </location>
</feature>
<evidence type="ECO:0000313" key="4">
    <source>
        <dbReference type="EMBL" id="GMH24673.1"/>
    </source>
</evidence>
<dbReference type="Pfam" id="PF03000">
    <property type="entry name" value="NPH3"/>
    <property type="match status" value="1"/>
</dbReference>
<evidence type="ECO:0000313" key="5">
    <source>
        <dbReference type="Proteomes" id="UP001279734"/>
    </source>
</evidence>
<dbReference type="EMBL" id="BSYO01000028">
    <property type="protein sequence ID" value="GMH24673.1"/>
    <property type="molecule type" value="Genomic_DNA"/>
</dbReference>
<gene>
    <name evidence="4" type="ORF">Nepgr_026516</name>
</gene>